<dbReference type="Proteomes" id="UP000184315">
    <property type="component" value="Unassembled WGS sequence"/>
</dbReference>
<sequence length="608" mass="66231">MKHHVCIAVGINQYQYLQPLNYAQKDAEAIYEFLVNGAGFPQDQSLLLTDNSPQVSGMSTYPNQENILDWVESVCNEQLGHEDVLWLFWSGYGFSKEGKDYLLPIDGNPAQLEKTGIPIEKLYDALKAAPTDKILVLLDINRSQGAHAGESVGTQTVELARQKEIPTILSCRREQLSRETSALRQGFFTAALLEGLKTGECSTLDQLIHFLGERLPELTEQHLRPRQKPVFAVYPAIKLQQVLLPESRQVASVSLSNGMREMNMATVEPYQNGTVPLSEDPLKLSTSSDPGTGDLGSQTNEPAEHPKTSAEDLSSKASTSVQQTLPQPPANSTEDTMSDSSFLQRLILWSGATALVLLLGVFLTNKPIFLGEKTAKSSSGTSTVVNNSKPTSATVGTGTPTTPETPPTPQELLQESKLLLKDTSASGFSKAIALAAQIPLGDPQFQQAQANIEQWSQTILDIAEGRAESQNLTGAVDAVKLIPDANPTVYKQGQEKLKEWQAQLAIAEKNQAILTQAKGSIKPGQASSYSDAISKVEQISADQPGYSEAQKLIDQWGNKIWEIAQSRAKKKQYSNAVEAAQLVPEKSSAYADAQKAIAEWETKVKQKK</sequence>
<dbReference type="EMBL" id="CZDF01000132">
    <property type="protein sequence ID" value="CUR30537.1"/>
    <property type="molecule type" value="Genomic_DNA"/>
</dbReference>
<feature type="compositionally biased region" description="Polar residues" evidence="2">
    <location>
        <begin position="315"/>
        <end position="337"/>
    </location>
</feature>
<dbReference type="RefSeq" id="WP_072717549.1">
    <property type="nucleotide sequence ID" value="NZ_LN889782.1"/>
</dbReference>
<dbReference type="Gene3D" id="3.40.50.1460">
    <property type="match status" value="1"/>
</dbReference>
<feature type="region of interest" description="Disordered" evidence="2">
    <location>
        <begin position="374"/>
        <end position="409"/>
    </location>
</feature>
<proteinExistence type="predicted"/>
<evidence type="ECO:0000256" key="2">
    <source>
        <dbReference type="SAM" id="MobiDB-lite"/>
    </source>
</evidence>
<dbReference type="SUPFAM" id="SSF52129">
    <property type="entry name" value="Caspase-like"/>
    <property type="match status" value="1"/>
</dbReference>
<organism evidence="3 4">
    <name type="scientific">Planktothrix tepida PCC 9214</name>
    <dbReference type="NCBI Taxonomy" id="671072"/>
    <lineage>
        <taxon>Bacteria</taxon>
        <taxon>Bacillati</taxon>
        <taxon>Cyanobacteriota</taxon>
        <taxon>Cyanophyceae</taxon>
        <taxon>Oscillatoriophycideae</taxon>
        <taxon>Oscillatoriales</taxon>
        <taxon>Microcoleaceae</taxon>
        <taxon>Planktothrix</taxon>
    </lineage>
</organism>
<dbReference type="STRING" id="671072.PL9214290127"/>
<reference evidence="4" key="1">
    <citation type="submission" date="2015-10" db="EMBL/GenBank/DDBJ databases">
        <authorList>
            <person name="Regsiter A."/>
            <person name="william w."/>
        </authorList>
    </citation>
    <scope>NUCLEOTIDE SEQUENCE [LARGE SCALE GENOMIC DNA]</scope>
</reference>
<accession>A0A1J1LG37</accession>
<evidence type="ECO:0000256" key="1">
    <source>
        <dbReference type="SAM" id="Coils"/>
    </source>
</evidence>
<feature type="compositionally biased region" description="Polar residues" evidence="2">
    <location>
        <begin position="284"/>
        <end position="301"/>
    </location>
</feature>
<name>A0A1J1LG37_9CYAN</name>
<gene>
    <name evidence="3" type="ORF">PL9214290127</name>
</gene>
<feature type="region of interest" description="Disordered" evidence="2">
    <location>
        <begin position="271"/>
        <end position="337"/>
    </location>
</feature>
<feature type="coiled-coil region" evidence="1">
    <location>
        <begin position="490"/>
        <end position="517"/>
    </location>
</feature>
<dbReference type="AlphaFoldDB" id="A0A1J1LG37"/>
<keyword evidence="1" id="KW-0175">Coiled coil</keyword>
<feature type="compositionally biased region" description="Low complexity" evidence="2">
    <location>
        <begin position="376"/>
        <end position="402"/>
    </location>
</feature>
<evidence type="ECO:0000313" key="3">
    <source>
        <dbReference type="EMBL" id="CUR30537.1"/>
    </source>
</evidence>
<dbReference type="InterPro" id="IPR029030">
    <property type="entry name" value="Caspase-like_dom_sf"/>
</dbReference>
<feature type="compositionally biased region" description="Basic and acidic residues" evidence="2">
    <location>
        <begin position="302"/>
        <end position="314"/>
    </location>
</feature>
<protein>
    <submittedName>
        <fullName evidence="3">Peptidase C14, caspase catalytic subunit p20</fullName>
    </submittedName>
</protein>
<evidence type="ECO:0000313" key="4">
    <source>
        <dbReference type="Proteomes" id="UP000184315"/>
    </source>
</evidence>
<keyword evidence="4" id="KW-1185">Reference proteome</keyword>
<dbReference type="OrthoDB" id="581349at2"/>